<proteinExistence type="predicted"/>
<comment type="caution">
    <text evidence="1">The sequence shown here is derived from an EMBL/GenBank/DDBJ whole genome shotgun (WGS) entry which is preliminary data.</text>
</comment>
<dbReference type="RefSeq" id="WP_319952725.1">
    <property type="nucleotide sequence ID" value="NZ_JAXAVX010000001.1"/>
</dbReference>
<sequence length="91" mass="9756">MSSWGTAADVHRLREALRGMQERIAALERAVDGIARHVGWAPPPEPDVPPLPPEVLARLARGDRPGAVQALAVARGVSLHLATRELDERGA</sequence>
<dbReference type="Proteomes" id="UP001277761">
    <property type="component" value="Unassembled WGS sequence"/>
</dbReference>
<evidence type="ECO:0000313" key="1">
    <source>
        <dbReference type="EMBL" id="MDX8150580.1"/>
    </source>
</evidence>
<gene>
    <name evidence="1" type="ORF">SK069_03160</name>
</gene>
<reference evidence="1 2" key="1">
    <citation type="submission" date="2023-11" db="EMBL/GenBank/DDBJ databases">
        <authorList>
            <person name="Xu M."/>
            <person name="Jiang T."/>
        </authorList>
    </citation>
    <scope>NUCLEOTIDE SEQUENCE [LARGE SCALE GENOMIC DNA]</scope>
    <source>
        <strain evidence="1 2">SD</strain>
    </source>
</reference>
<dbReference type="EMBL" id="JAXAVX010000001">
    <property type="protein sequence ID" value="MDX8150580.1"/>
    <property type="molecule type" value="Genomic_DNA"/>
</dbReference>
<name>A0ABU4VFI7_9ACTN</name>
<protein>
    <submittedName>
        <fullName evidence="1">Uncharacterized protein</fullName>
    </submittedName>
</protein>
<evidence type="ECO:0000313" key="2">
    <source>
        <dbReference type="Proteomes" id="UP001277761"/>
    </source>
</evidence>
<accession>A0ABU4VFI7</accession>
<keyword evidence="2" id="KW-1185">Reference proteome</keyword>
<organism evidence="1 2">
    <name type="scientific">Patulibacter brassicae</name>
    <dbReference type="NCBI Taxonomy" id="1705717"/>
    <lineage>
        <taxon>Bacteria</taxon>
        <taxon>Bacillati</taxon>
        <taxon>Actinomycetota</taxon>
        <taxon>Thermoleophilia</taxon>
        <taxon>Solirubrobacterales</taxon>
        <taxon>Patulibacteraceae</taxon>
        <taxon>Patulibacter</taxon>
    </lineage>
</organism>